<feature type="transmembrane region" description="Helical" evidence="1">
    <location>
        <begin position="6"/>
        <end position="27"/>
    </location>
</feature>
<evidence type="ECO:0000313" key="3">
    <source>
        <dbReference type="Proteomes" id="UP000283523"/>
    </source>
</evidence>
<dbReference type="EMBL" id="QXED01000002">
    <property type="protein sequence ID" value="RIV25295.1"/>
    <property type="molecule type" value="Genomic_DNA"/>
</dbReference>
<keyword evidence="1" id="KW-0812">Transmembrane</keyword>
<proteinExistence type="predicted"/>
<name>A0A418MEV8_9BACT</name>
<gene>
    <name evidence="2" type="ORF">DYU11_08285</name>
</gene>
<evidence type="ECO:0000313" key="2">
    <source>
        <dbReference type="EMBL" id="RIV25295.1"/>
    </source>
</evidence>
<keyword evidence="3" id="KW-1185">Reference proteome</keyword>
<accession>A0A418MEV8</accession>
<keyword evidence="1" id="KW-1133">Transmembrane helix</keyword>
<reference evidence="2 3" key="1">
    <citation type="submission" date="2018-08" db="EMBL/GenBank/DDBJ databases">
        <title>Fibrisoma montanum sp. nov., isolated from Danxia mountain soil.</title>
        <authorList>
            <person name="Huang Y."/>
        </authorList>
    </citation>
    <scope>NUCLEOTIDE SEQUENCE [LARGE SCALE GENOMIC DNA]</scope>
    <source>
        <strain evidence="2 3">HYT19</strain>
    </source>
</reference>
<evidence type="ECO:0000256" key="1">
    <source>
        <dbReference type="SAM" id="Phobius"/>
    </source>
</evidence>
<protein>
    <submittedName>
        <fullName evidence="2">Uncharacterized protein</fullName>
    </submittedName>
</protein>
<dbReference type="AlphaFoldDB" id="A0A418MEV8"/>
<keyword evidence="1" id="KW-0472">Membrane</keyword>
<comment type="caution">
    <text evidence="2">The sequence shown here is derived from an EMBL/GenBank/DDBJ whole genome shotgun (WGS) entry which is preliminary data.</text>
</comment>
<dbReference type="Proteomes" id="UP000283523">
    <property type="component" value="Unassembled WGS sequence"/>
</dbReference>
<sequence>MENESVLINLLLAGILGLIGQGIRVIIGLKKLKEEAATVAQEEAAAPPAPAAKTVYDDLFDSRKLWLSLFIGFIAGCLANLSRTDAEFSKDVQLAIVAAGYAGTDFIEGIFKKLLPNH</sequence>
<organism evidence="2 3">
    <name type="scientific">Fibrisoma montanum</name>
    <dbReference type="NCBI Taxonomy" id="2305895"/>
    <lineage>
        <taxon>Bacteria</taxon>
        <taxon>Pseudomonadati</taxon>
        <taxon>Bacteroidota</taxon>
        <taxon>Cytophagia</taxon>
        <taxon>Cytophagales</taxon>
        <taxon>Spirosomataceae</taxon>
        <taxon>Fibrisoma</taxon>
    </lineage>
</organism>
<feature type="transmembrane region" description="Helical" evidence="1">
    <location>
        <begin position="65"/>
        <end position="82"/>
    </location>
</feature>